<name>A0A183UKG3_TOXCA</name>
<evidence type="ECO:0000256" key="1">
    <source>
        <dbReference type="SAM" id="MobiDB-lite"/>
    </source>
</evidence>
<keyword evidence="3" id="KW-1185">Reference proteome</keyword>
<gene>
    <name evidence="2" type="ORF">TCNE_LOCUS8983</name>
</gene>
<accession>A0A183UKG3</accession>
<protein>
    <submittedName>
        <fullName evidence="4">Protein-serine/threonine phosphatase</fullName>
    </submittedName>
</protein>
<dbReference type="InterPro" id="IPR011990">
    <property type="entry name" value="TPR-like_helical_dom_sf"/>
</dbReference>
<reference evidence="2 3" key="2">
    <citation type="submission" date="2018-11" db="EMBL/GenBank/DDBJ databases">
        <authorList>
            <consortium name="Pathogen Informatics"/>
        </authorList>
    </citation>
    <scope>NUCLEOTIDE SEQUENCE [LARGE SCALE GENOMIC DNA]</scope>
</reference>
<proteinExistence type="predicted"/>
<sequence length="80" mass="9029">HRCSEFEFSEEARTCSALISVFESGDNQAFQQILQRPTLRTMDNEYLRLMKKLKAPEAEGAAAGTVMNDENETADDDDLK</sequence>
<evidence type="ECO:0000313" key="4">
    <source>
        <dbReference type="WBParaSite" id="TCNE_0000898301-mRNA-1"/>
    </source>
</evidence>
<dbReference type="WBParaSite" id="TCNE_0000898301-mRNA-1">
    <property type="protein sequence ID" value="TCNE_0000898301-mRNA-1"/>
    <property type="gene ID" value="TCNE_0000898301"/>
</dbReference>
<dbReference type="Proteomes" id="UP000050794">
    <property type="component" value="Unassembled WGS sequence"/>
</dbReference>
<feature type="compositionally biased region" description="Acidic residues" evidence="1">
    <location>
        <begin position="69"/>
        <end position="80"/>
    </location>
</feature>
<organism evidence="3 4">
    <name type="scientific">Toxocara canis</name>
    <name type="common">Canine roundworm</name>
    <dbReference type="NCBI Taxonomy" id="6265"/>
    <lineage>
        <taxon>Eukaryota</taxon>
        <taxon>Metazoa</taxon>
        <taxon>Ecdysozoa</taxon>
        <taxon>Nematoda</taxon>
        <taxon>Chromadorea</taxon>
        <taxon>Rhabditida</taxon>
        <taxon>Spirurina</taxon>
        <taxon>Ascaridomorpha</taxon>
        <taxon>Ascaridoidea</taxon>
        <taxon>Toxocaridae</taxon>
        <taxon>Toxocara</taxon>
    </lineage>
</organism>
<dbReference type="AlphaFoldDB" id="A0A183UKG3"/>
<evidence type="ECO:0000313" key="3">
    <source>
        <dbReference type="Proteomes" id="UP000050794"/>
    </source>
</evidence>
<feature type="region of interest" description="Disordered" evidence="1">
    <location>
        <begin position="57"/>
        <end position="80"/>
    </location>
</feature>
<dbReference type="Gene3D" id="1.25.40.10">
    <property type="entry name" value="Tetratricopeptide repeat domain"/>
    <property type="match status" value="1"/>
</dbReference>
<reference evidence="4" key="1">
    <citation type="submission" date="2016-06" db="UniProtKB">
        <authorList>
            <consortium name="WormBaseParasite"/>
        </authorList>
    </citation>
    <scope>IDENTIFICATION</scope>
</reference>
<evidence type="ECO:0000313" key="2">
    <source>
        <dbReference type="EMBL" id="VDM40304.1"/>
    </source>
</evidence>
<dbReference type="EMBL" id="UYWY01020046">
    <property type="protein sequence ID" value="VDM40304.1"/>
    <property type="molecule type" value="Genomic_DNA"/>
</dbReference>